<keyword evidence="3" id="KW-1185">Reference proteome</keyword>
<organism evidence="2 3">
    <name type="scientific">Stachybotrys elegans</name>
    <dbReference type="NCBI Taxonomy" id="80388"/>
    <lineage>
        <taxon>Eukaryota</taxon>
        <taxon>Fungi</taxon>
        <taxon>Dikarya</taxon>
        <taxon>Ascomycota</taxon>
        <taxon>Pezizomycotina</taxon>
        <taxon>Sordariomycetes</taxon>
        <taxon>Hypocreomycetidae</taxon>
        <taxon>Hypocreales</taxon>
        <taxon>Stachybotryaceae</taxon>
        <taxon>Stachybotrys</taxon>
    </lineage>
</organism>
<keyword evidence="1" id="KW-0732">Signal</keyword>
<dbReference type="AlphaFoldDB" id="A0A8K0SZB6"/>
<evidence type="ECO:0008006" key="4">
    <source>
        <dbReference type="Google" id="ProtNLM"/>
    </source>
</evidence>
<gene>
    <name evidence="2" type="ORF">B0I35DRAFT_476416</name>
</gene>
<dbReference type="Proteomes" id="UP000813444">
    <property type="component" value="Unassembled WGS sequence"/>
</dbReference>
<name>A0A8K0SZB6_9HYPO</name>
<sequence>MLFFLTFLIAGAALAQIEQELSDGYEYDAEVQELTESPDLAVYYGGRGPSDGDNNWDLYMRLNANVTIAESEEGNVRQILGIDIQAGAPTETPSFSFICPRVLTLLANSSAALSRDGSGHCDERGALSTECSDALRLQVTTLDYNNLELRENCQGNIIAVATISGANPVGGAAAVEGVFYRFTSNQEEGSQEAYERIEALSELYAVVMTRLLCLSGFGDGEAGDDGIPTETRTIPVPEGFNDSAASRLSFSLVAGAAAVLMTIII</sequence>
<accession>A0A8K0SZB6</accession>
<reference evidence="2" key="1">
    <citation type="journal article" date="2021" name="Nat. Commun.">
        <title>Genetic determinants of endophytism in the Arabidopsis root mycobiome.</title>
        <authorList>
            <person name="Mesny F."/>
            <person name="Miyauchi S."/>
            <person name="Thiergart T."/>
            <person name="Pickel B."/>
            <person name="Atanasova L."/>
            <person name="Karlsson M."/>
            <person name="Huettel B."/>
            <person name="Barry K.W."/>
            <person name="Haridas S."/>
            <person name="Chen C."/>
            <person name="Bauer D."/>
            <person name="Andreopoulos W."/>
            <person name="Pangilinan J."/>
            <person name="LaButti K."/>
            <person name="Riley R."/>
            <person name="Lipzen A."/>
            <person name="Clum A."/>
            <person name="Drula E."/>
            <person name="Henrissat B."/>
            <person name="Kohler A."/>
            <person name="Grigoriev I.V."/>
            <person name="Martin F.M."/>
            <person name="Hacquard S."/>
        </authorList>
    </citation>
    <scope>NUCLEOTIDE SEQUENCE</scope>
    <source>
        <strain evidence="2">MPI-CAGE-CH-0235</strain>
    </source>
</reference>
<feature type="chain" id="PRO_5035428467" description="Autophagy-related protein 27" evidence="1">
    <location>
        <begin position="16"/>
        <end position="265"/>
    </location>
</feature>
<comment type="caution">
    <text evidence="2">The sequence shown here is derived from an EMBL/GenBank/DDBJ whole genome shotgun (WGS) entry which is preliminary data.</text>
</comment>
<evidence type="ECO:0000313" key="2">
    <source>
        <dbReference type="EMBL" id="KAH7322466.1"/>
    </source>
</evidence>
<feature type="signal peptide" evidence="1">
    <location>
        <begin position="1"/>
        <end position="15"/>
    </location>
</feature>
<protein>
    <recommendedName>
        <fullName evidence="4">Autophagy-related protein 27</fullName>
    </recommendedName>
</protein>
<proteinExistence type="predicted"/>
<dbReference type="EMBL" id="JAGPNK010000004">
    <property type="protein sequence ID" value="KAH7322466.1"/>
    <property type="molecule type" value="Genomic_DNA"/>
</dbReference>
<evidence type="ECO:0000256" key="1">
    <source>
        <dbReference type="SAM" id="SignalP"/>
    </source>
</evidence>
<evidence type="ECO:0000313" key="3">
    <source>
        <dbReference type="Proteomes" id="UP000813444"/>
    </source>
</evidence>